<protein>
    <recommendedName>
        <fullName evidence="8">Probable membrane transporter protein</fullName>
    </recommendedName>
</protein>
<dbReference type="Pfam" id="PF01925">
    <property type="entry name" value="TauE"/>
    <property type="match status" value="1"/>
</dbReference>
<comment type="subcellular location">
    <subcellularLocation>
        <location evidence="1 8">Cell membrane</location>
        <topology evidence="1 8">Multi-pass membrane protein</topology>
    </subcellularLocation>
</comment>
<evidence type="ECO:0000256" key="4">
    <source>
        <dbReference type="ARBA" id="ARBA00022475"/>
    </source>
</evidence>
<reference evidence="9 10" key="1">
    <citation type="submission" date="2024-02" db="EMBL/GenBank/DDBJ databases">
        <title>Adaptive strategies in a cosmopolitan and abundant soil bacterium.</title>
        <authorList>
            <person name="Carini P."/>
        </authorList>
    </citation>
    <scope>NUCLEOTIDE SEQUENCE [LARGE SCALE GENOMIC DNA]</scope>
    <source>
        <strain evidence="9 10">AZCC 1608</strain>
    </source>
</reference>
<feature type="transmembrane region" description="Helical" evidence="8">
    <location>
        <begin position="106"/>
        <end position="125"/>
    </location>
</feature>
<organism evidence="9 10">
    <name type="scientific">Bradyrhizobium algeriense</name>
    <dbReference type="NCBI Taxonomy" id="634784"/>
    <lineage>
        <taxon>Bacteria</taxon>
        <taxon>Pseudomonadati</taxon>
        <taxon>Pseudomonadota</taxon>
        <taxon>Alphaproteobacteria</taxon>
        <taxon>Hyphomicrobiales</taxon>
        <taxon>Nitrobacteraceae</taxon>
        <taxon>Bradyrhizobium</taxon>
    </lineage>
</organism>
<keyword evidence="5 8" id="KW-0812">Transmembrane</keyword>
<feature type="transmembrane region" description="Helical" evidence="8">
    <location>
        <begin position="170"/>
        <end position="194"/>
    </location>
</feature>
<dbReference type="RefSeq" id="WP_334484408.1">
    <property type="nucleotide sequence ID" value="NZ_JAZHRV010000001.1"/>
</dbReference>
<name>A0ABU8BGW8_9BRAD</name>
<evidence type="ECO:0000256" key="2">
    <source>
        <dbReference type="ARBA" id="ARBA00009142"/>
    </source>
</evidence>
<evidence type="ECO:0000313" key="9">
    <source>
        <dbReference type="EMBL" id="MEH2557807.1"/>
    </source>
</evidence>
<evidence type="ECO:0000256" key="5">
    <source>
        <dbReference type="ARBA" id="ARBA00022692"/>
    </source>
</evidence>
<comment type="similarity">
    <text evidence="2 8">Belongs to the 4-toluene sulfonate uptake permease (TSUP) (TC 2.A.102) family.</text>
</comment>
<accession>A0ABU8BGW8</accession>
<dbReference type="EMBL" id="JAZHRV010000001">
    <property type="protein sequence ID" value="MEH2557807.1"/>
    <property type="molecule type" value="Genomic_DNA"/>
</dbReference>
<feature type="transmembrane region" description="Helical" evidence="8">
    <location>
        <begin position="80"/>
        <end position="100"/>
    </location>
</feature>
<evidence type="ECO:0000313" key="10">
    <source>
        <dbReference type="Proteomes" id="UP001364224"/>
    </source>
</evidence>
<feature type="transmembrane region" description="Helical" evidence="8">
    <location>
        <begin position="12"/>
        <end position="33"/>
    </location>
</feature>
<keyword evidence="6 8" id="KW-1133">Transmembrane helix</keyword>
<feature type="transmembrane region" description="Helical" evidence="8">
    <location>
        <begin position="137"/>
        <end position="164"/>
    </location>
</feature>
<dbReference type="PANTHER" id="PTHR30269">
    <property type="entry name" value="TRANSMEMBRANE PROTEIN YFCA"/>
    <property type="match status" value="1"/>
</dbReference>
<keyword evidence="4 8" id="KW-1003">Cell membrane</keyword>
<feature type="transmembrane region" description="Helical" evidence="8">
    <location>
        <begin position="228"/>
        <end position="251"/>
    </location>
</feature>
<evidence type="ECO:0000256" key="7">
    <source>
        <dbReference type="ARBA" id="ARBA00023136"/>
    </source>
</evidence>
<evidence type="ECO:0000256" key="3">
    <source>
        <dbReference type="ARBA" id="ARBA00022448"/>
    </source>
</evidence>
<keyword evidence="3" id="KW-0813">Transport</keyword>
<evidence type="ECO:0000256" key="6">
    <source>
        <dbReference type="ARBA" id="ARBA00022989"/>
    </source>
</evidence>
<evidence type="ECO:0000256" key="1">
    <source>
        <dbReference type="ARBA" id="ARBA00004651"/>
    </source>
</evidence>
<dbReference type="InterPro" id="IPR052017">
    <property type="entry name" value="TSUP"/>
</dbReference>
<dbReference type="PANTHER" id="PTHR30269:SF23">
    <property type="entry name" value="MEMBRANE TRANSPORTER PROTEIN YDHB-RELATED"/>
    <property type="match status" value="1"/>
</dbReference>
<dbReference type="InterPro" id="IPR002781">
    <property type="entry name" value="TM_pro_TauE-like"/>
</dbReference>
<sequence>MSILAGFADISLGQLVLVGGMALFASIIGGLAGYGTGALMPLVLVPMVGAEPVVPIIAISAIITNISRFVAYFRYADRRRALIVIGAAAPTTALGAYGYTRLTSTGAALVIGSMLMLSVPLRRLAKKRDIRIGDTGLGASAVGYGVLVGGTSGSGVILLSLLMASGLEGAAVIATDAVISVVTGLIKISVFGLAGVVTAQVLAFALLIGAIAIPGAFLAKAFVERMPVHIHTAILDAAVMVGGIIMITAALRH</sequence>
<evidence type="ECO:0000256" key="8">
    <source>
        <dbReference type="RuleBase" id="RU363041"/>
    </source>
</evidence>
<gene>
    <name evidence="9" type="ORF">V1286_005336</name>
</gene>
<proteinExistence type="inferred from homology"/>
<keyword evidence="7 8" id="KW-0472">Membrane</keyword>
<dbReference type="Proteomes" id="UP001364224">
    <property type="component" value="Unassembled WGS sequence"/>
</dbReference>
<keyword evidence="10" id="KW-1185">Reference proteome</keyword>
<feature type="transmembrane region" description="Helical" evidence="8">
    <location>
        <begin position="201"/>
        <end position="222"/>
    </location>
</feature>
<comment type="caution">
    <text evidence="9">The sequence shown here is derived from an EMBL/GenBank/DDBJ whole genome shotgun (WGS) entry which is preliminary data.</text>
</comment>